<protein>
    <submittedName>
        <fullName evidence="1">Uncharacterized protein</fullName>
    </submittedName>
</protein>
<proteinExistence type="predicted"/>
<sequence length="145" mass="16640">MASQAEQRRLIQQSGHEIDIYIKDILAKYDKLEEIRQQNLKTVELLNLHKREKGHKVLDETMQAPIALDSSIKYDQHTSIVKLREAVEQVKKISDELKGSLSIYLPENKPRSLIVRRKIVSIAGDMPIIQSPMKANLLRINQGFA</sequence>
<name>A0A6C0LL94_9ZZZZ</name>
<dbReference type="AlphaFoldDB" id="A0A6C0LL94"/>
<organism evidence="1">
    <name type="scientific">viral metagenome</name>
    <dbReference type="NCBI Taxonomy" id="1070528"/>
    <lineage>
        <taxon>unclassified sequences</taxon>
        <taxon>metagenomes</taxon>
        <taxon>organismal metagenomes</taxon>
    </lineage>
</organism>
<evidence type="ECO:0000313" key="1">
    <source>
        <dbReference type="EMBL" id="QHU30755.1"/>
    </source>
</evidence>
<reference evidence="1" key="1">
    <citation type="journal article" date="2020" name="Nature">
        <title>Giant virus diversity and host interactions through global metagenomics.</title>
        <authorList>
            <person name="Schulz F."/>
            <person name="Roux S."/>
            <person name="Paez-Espino D."/>
            <person name="Jungbluth S."/>
            <person name="Walsh D.A."/>
            <person name="Denef V.J."/>
            <person name="McMahon K.D."/>
            <person name="Konstantinidis K.T."/>
            <person name="Eloe-Fadrosh E.A."/>
            <person name="Kyrpides N.C."/>
            <person name="Woyke T."/>
        </authorList>
    </citation>
    <scope>NUCLEOTIDE SEQUENCE</scope>
    <source>
        <strain evidence="1">GVMAG-M-3300027833-19</strain>
    </source>
</reference>
<accession>A0A6C0LL94</accession>
<dbReference type="EMBL" id="MN740517">
    <property type="protein sequence ID" value="QHU30755.1"/>
    <property type="molecule type" value="Genomic_DNA"/>
</dbReference>